<accession>A0ABR8VF18</accession>
<organism evidence="1 2">
    <name type="scientific">Phocaeicola faecium</name>
    <dbReference type="NCBI Taxonomy" id="2762213"/>
    <lineage>
        <taxon>Bacteria</taxon>
        <taxon>Pseudomonadati</taxon>
        <taxon>Bacteroidota</taxon>
        <taxon>Bacteroidia</taxon>
        <taxon>Bacteroidales</taxon>
        <taxon>Bacteroidaceae</taxon>
        <taxon>Phocaeicola</taxon>
    </lineage>
</organism>
<gene>
    <name evidence="1" type="ORF">H9626_14420</name>
</gene>
<protein>
    <recommendedName>
        <fullName evidence="3">DUF932 domain-containing protein</fullName>
    </recommendedName>
</protein>
<evidence type="ECO:0000313" key="2">
    <source>
        <dbReference type="Proteomes" id="UP000616346"/>
    </source>
</evidence>
<sequence>MTNKEYVSRRDALLQEQAPYIVMSKNELIAEGENFYNIRGVPVMVTPNVQNRLDQLIGLSPRQREGVKQAYGNDVVMNLRNSFAMANCVARPKKFALIANAAESIVDGIVPLDEEAIPMRSFFDVVEILADKYSFEVDQLQGSARAAYGIIVRLMPIYPQHDAPFNNDEFVTNGLYLKWNLGEIELGNYYLRLVCTNGQMQLSENSLERVHRIDDKKITEIINSSNNPKLITRNWHSFKQALVTANNTPASLSEVYSGKNLLLRHGAPEDLAEQLMPYSRLIEMYGTKGLHVPPKQAKSDINMYDLFNRLTDFASHNQLWEQTDNRSSSLMQQSMQLLLRKRDIQTYYDIFS</sequence>
<dbReference type="EMBL" id="JACSPQ010000055">
    <property type="protein sequence ID" value="MBD8003377.1"/>
    <property type="molecule type" value="Genomic_DNA"/>
</dbReference>
<comment type="caution">
    <text evidence="1">The sequence shown here is derived from an EMBL/GenBank/DDBJ whole genome shotgun (WGS) entry which is preliminary data.</text>
</comment>
<evidence type="ECO:0000313" key="1">
    <source>
        <dbReference type="EMBL" id="MBD8003377.1"/>
    </source>
</evidence>
<evidence type="ECO:0008006" key="3">
    <source>
        <dbReference type="Google" id="ProtNLM"/>
    </source>
</evidence>
<name>A0ABR8VF18_9BACT</name>
<dbReference type="Proteomes" id="UP000616346">
    <property type="component" value="Unassembled WGS sequence"/>
</dbReference>
<keyword evidence="2" id="KW-1185">Reference proteome</keyword>
<proteinExistence type="predicted"/>
<dbReference type="RefSeq" id="WP_191710923.1">
    <property type="nucleotide sequence ID" value="NZ_JACSPQ010000055.1"/>
</dbReference>
<reference evidence="1 2" key="1">
    <citation type="submission" date="2020-08" db="EMBL/GenBank/DDBJ databases">
        <title>A Genomic Blueprint of the Chicken Gut Microbiome.</title>
        <authorList>
            <person name="Gilroy R."/>
            <person name="Ravi A."/>
            <person name="Getino M."/>
            <person name="Pursley I."/>
            <person name="Horton D.L."/>
            <person name="Alikhan N.-F."/>
            <person name="Baker D."/>
            <person name="Gharbi K."/>
            <person name="Hall N."/>
            <person name="Watson M."/>
            <person name="Adriaenssens E.M."/>
            <person name="Foster-Nyarko E."/>
            <person name="Jarju S."/>
            <person name="Secka A."/>
            <person name="Antonio M."/>
            <person name="Oren A."/>
            <person name="Chaudhuri R."/>
            <person name="La Ragione R.M."/>
            <person name="Hildebrand F."/>
            <person name="Pallen M.J."/>
        </authorList>
    </citation>
    <scope>NUCLEOTIDE SEQUENCE [LARGE SCALE GENOMIC DNA]</scope>
    <source>
        <strain evidence="1 2">Sa1YUN3</strain>
    </source>
</reference>